<dbReference type="RefSeq" id="WP_094234509.1">
    <property type="nucleotide sequence ID" value="NZ_CP016199.1"/>
</dbReference>
<dbReference type="InterPro" id="IPR014710">
    <property type="entry name" value="RmlC-like_jellyroll"/>
</dbReference>
<dbReference type="GO" id="GO:0005829">
    <property type="term" value="C:cytosol"/>
    <property type="evidence" value="ECO:0007669"/>
    <property type="project" value="TreeGrafter"/>
</dbReference>
<dbReference type="AlphaFoldDB" id="A0A223ATI0"/>
<keyword evidence="3" id="KW-0804">Transcription</keyword>
<evidence type="ECO:0008006" key="8">
    <source>
        <dbReference type="Google" id="ProtNLM"/>
    </source>
</evidence>
<dbReference type="PANTHER" id="PTHR24567:SF58">
    <property type="entry name" value="CYCLIC AMP-BINDING REGULATORY PROTEIN"/>
    <property type="match status" value="1"/>
</dbReference>
<dbReference type="SUPFAM" id="SSF51206">
    <property type="entry name" value="cAMP-binding domain-like"/>
    <property type="match status" value="1"/>
</dbReference>
<evidence type="ECO:0000256" key="1">
    <source>
        <dbReference type="ARBA" id="ARBA00023015"/>
    </source>
</evidence>
<protein>
    <recommendedName>
        <fullName evidence="8">Crp/Fnr family transcriptional regulator</fullName>
    </recommendedName>
</protein>
<dbReference type="InterPro" id="IPR012318">
    <property type="entry name" value="HTH_CRP"/>
</dbReference>
<dbReference type="PANTHER" id="PTHR24567">
    <property type="entry name" value="CRP FAMILY TRANSCRIPTIONAL REGULATORY PROTEIN"/>
    <property type="match status" value="1"/>
</dbReference>
<dbReference type="PROSITE" id="PS50042">
    <property type="entry name" value="CNMP_BINDING_3"/>
    <property type="match status" value="1"/>
</dbReference>
<dbReference type="PROSITE" id="PS51063">
    <property type="entry name" value="HTH_CRP_2"/>
    <property type="match status" value="1"/>
</dbReference>
<dbReference type="SMART" id="SM00419">
    <property type="entry name" value="HTH_CRP"/>
    <property type="match status" value="1"/>
</dbReference>
<dbReference type="Pfam" id="PF00027">
    <property type="entry name" value="cNMP_binding"/>
    <property type="match status" value="1"/>
</dbReference>
<dbReference type="OrthoDB" id="3176638at2"/>
<evidence type="ECO:0000259" key="4">
    <source>
        <dbReference type="PROSITE" id="PS50042"/>
    </source>
</evidence>
<organism evidence="6 7">
    <name type="scientific">Mogibacterium pumilum</name>
    <dbReference type="NCBI Taxonomy" id="86332"/>
    <lineage>
        <taxon>Bacteria</taxon>
        <taxon>Bacillati</taxon>
        <taxon>Bacillota</taxon>
        <taxon>Clostridia</taxon>
        <taxon>Peptostreptococcales</taxon>
        <taxon>Anaerovoracaceae</taxon>
        <taxon>Mogibacterium</taxon>
    </lineage>
</organism>
<feature type="domain" description="Cyclic nucleotide-binding" evidence="4">
    <location>
        <begin position="22"/>
        <end position="123"/>
    </location>
</feature>
<feature type="domain" description="HTH crp-type" evidence="5">
    <location>
        <begin position="164"/>
        <end position="230"/>
    </location>
</feature>
<evidence type="ECO:0000256" key="3">
    <source>
        <dbReference type="ARBA" id="ARBA00023163"/>
    </source>
</evidence>
<keyword evidence="7" id="KW-1185">Reference proteome</keyword>
<dbReference type="InterPro" id="IPR018490">
    <property type="entry name" value="cNMP-bd_dom_sf"/>
</dbReference>
<proteinExistence type="predicted"/>
<dbReference type="InterPro" id="IPR050397">
    <property type="entry name" value="Env_Response_Regulators"/>
</dbReference>
<dbReference type="InterPro" id="IPR018335">
    <property type="entry name" value="Tscrpt_reg_HTH_Crp-type_CS"/>
</dbReference>
<dbReference type="Gene3D" id="2.60.120.10">
    <property type="entry name" value="Jelly Rolls"/>
    <property type="match status" value="1"/>
</dbReference>
<dbReference type="InterPro" id="IPR036390">
    <property type="entry name" value="WH_DNA-bd_sf"/>
</dbReference>
<reference evidence="7" key="1">
    <citation type="submission" date="2016-05" db="EMBL/GenBank/DDBJ databases">
        <authorList>
            <person name="Holder M.E."/>
            <person name="Ajami N.J."/>
            <person name="Petrosino J.F."/>
        </authorList>
    </citation>
    <scope>NUCLEOTIDE SEQUENCE [LARGE SCALE GENOMIC DNA]</scope>
    <source>
        <strain evidence="7">ATCC 700696</strain>
    </source>
</reference>
<dbReference type="PRINTS" id="PR00034">
    <property type="entry name" value="HTHCRP"/>
</dbReference>
<dbReference type="GO" id="GO:0003700">
    <property type="term" value="F:DNA-binding transcription factor activity"/>
    <property type="evidence" value="ECO:0007669"/>
    <property type="project" value="InterPro"/>
</dbReference>
<dbReference type="SUPFAM" id="SSF46785">
    <property type="entry name" value="Winged helix' DNA-binding domain"/>
    <property type="match status" value="1"/>
</dbReference>
<keyword evidence="2" id="KW-0238">DNA-binding</keyword>
<name>A0A223ATI0_9FIRM</name>
<evidence type="ECO:0000259" key="5">
    <source>
        <dbReference type="PROSITE" id="PS51063"/>
    </source>
</evidence>
<dbReference type="EMBL" id="CP016199">
    <property type="protein sequence ID" value="ASS38268.1"/>
    <property type="molecule type" value="Genomic_DNA"/>
</dbReference>
<dbReference type="CDD" id="cd00038">
    <property type="entry name" value="CAP_ED"/>
    <property type="match status" value="1"/>
</dbReference>
<gene>
    <name evidence="6" type="ORF">AXF17_07575</name>
</gene>
<dbReference type="PROSITE" id="PS00042">
    <property type="entry name" value="HTH_CRP_1"/>
    <property type="match status" value="1"/>
</dbReference>
<dbReference type="GO" id="GO:0003677">
    <property type="term" value="F:DNA binding"/>
    <property type="evidence" value="ECO:0007669"/>
    <property type="project" value="UniProtKB-KW"/>
</dbReference>
<evidence type="ECO:0000256" key="2">
    <source>
        <dbReference type="ARBA" id="ARBA00023125"/>
    </source>
</evidence>
<accession>A0A223ATI0</accession>
<keyword evidence="1" id="KW-0805">Transcription regulation</keyword>
<dbReference type="Pfam" id="PF13545">
    <property type="entry name" value="HTH_Crp_2"/>
    <property type="match status" value="1"/>
</dbReference>
<dbReference type="Proteomes" id="UP000214689">
    <property type="component" value="Chromosome"/>
</dbReference>
<sequence length="236" mass="26356">MAARASSKTDRGIAERLMVSPLFENMTLDDVESCFTCSGALCLSFKKGDMIFTEEDEPTKLHILLEGGVRIGYDSFDGNRRVIGNFTDTGEVFGDILLFLGKEKYGVFAQATCDSKVISLPRDFMSGTCGNACGYHNQLINNMLMSFARNAYALNMRLRILSCPTIRQKIAKMLLVYNDRDMSKPINMTREGLAEFLGVTRPSVSRELMKMQDDGLIDIKGRKIYVLDPAEIEALN</sequence>
<evidence type="ECO:0000313" key="6">
    <source>
        <dbReference type="EMBL" id="ASS38268.1"/>
    </source>
</evidence>
<evidence type="ECO:0000313" key="7">
    <source>
        <dbReference type="Proteomes" id="UP000214689"/>
    </source>
</evidence>
<dbReference type="InterPro" id="IPR000595">
    <property type="entry name" value="cNMP-bd_dom"/>
</dbReference>